<keyword evidence="7" id="KW-1185">Reference proteome</keyword>
<evidence type="ECO:0000256" key="2">
    <source>
        <dbReference type="ARBA" id="ARBA00022771"/>
    </source>
</evidence>
<keyword evidence="2" id="KW-0863">Zinc-finger</keyword>
<keyword evidence="1" id="KW-0479">Metal-binding</keyword>
<evidence type="ECO:0000256" key="3">
    <source>
        <dbReference type="ARBA" id="ARBA00022833"/>
    </source>
</evidence>
<dbReference type="PROSITE" id="PS01102">
    <property type="entry name" value="ZF_DKSA_1"/>
    <property type="match status" value="1"/>
</dbReference>
<evidence type="ECO:0000256" key="4">
    <source>
        <dbReference type="PROSITE-ProRule" id="PRU00510"/>
    </source>
</evidence>
<evidence type="ECO:0000313" key="7">
    <source>
        <dbReference type="Proteomes" id="UP001477278"/>
    </source>
</evidence>
<name>A0ABV0FXJ0_9GAMM</name>
<gene>
    <name evidence="6" type="ORF">ABHN84_18785</name>
</gene>
<evidence type="ECO:0000259" key="5">
    <source>
        <dbReference type="Pfam" id="PF01258"/>
    </source>
</evidence>
<dbReference type="PROSITE" id="PS51128">
    <property type="entry name" value="ZF_DKSA_2"/>
    <property type="match status" value="1"/>
</dbReference>
<keyword evidence="3" id="KW-0862">Zinc</keyword>
<sequence>MHNSQDIKQKLQQLELILRRELMLVIKDSLKSTEVAHVTMQTPLGQLIDYLPQVKLADTDIFTRLMRLDAAYCQLELGLYGLCSDCEVDIEAYRLITDPTEQRCTQCEQKFSREHRHELRLDH</sequence>
<evidence type="ECO:0000256" key="1">
    <source>
        <dbReference type="ARBA" id="ARBA00022723"/>
    </source>
</evidence>
<dbReference type="Proteomes" id="UP001477278">
    <property type="component" value="Unassembled WGS sequence"/>
</dbReference>
<dbReference type="Pfam" id="PF01258">
    <property type="entry name" value="zf-dskA_traR"/>
    <property type="match status" value="1"/>
</dbReference>
<organism evidence="6 7">
    <name type="scientific">Shewanella vesiculosa</name>
    <dbReference type="NCBI Taxonomy" id="518738"/>
    <lineage>
        <taxon>Bacteria</taxon>
        <taxon>Pseudomonadati</taxon>
        <taxon>Pseudomonadota</taxon>
        <taxon>Gammaproteobacteria</taxon>
        <taxon>Alteromonadales</taxon>
        <taxon>Shewanellaceae</taxon>
        <taxon>Shewanella</taxon>
    </lineage>
</organism>
<accession>A0ABV0FXJ0</accession>
<feature type="domain" description="Zinc finger DksA/TraR C4-type" evidence="5">
    <location>
        <begin position="78"/>
        <end position="112"/>
    </location>
</feature>
<dbReference type="Gene3D" id="1.20.120.910">
    <property type="entry name" value="DksA, coiled-coil domain"/>
    <property type="match status" value="1"/>
</dbReference>
<feature type="zinc finger region" description="dksA C4-type" evidence="4">
    <location>
        <begin position="83"/>
        <end position="107"/>
    </location>
</feature>
<dbReference type="InterPro" id="IPR020458">
    <property type="entry name" value="Znf_DskA_TraR_CS"/>
</dbReference>
<comment type="caution">
    <text evidence="6">The sequence shown here is derived from an EMBL/GenBank/DDBJ whole genome shotgun (WGS) entry which is preliminary data.</text>
</comment>
<evidence type="ECO:0000313" key="6">
    <source>
        <dbReference type="EMBL" id="MEO3684322.1"/>
    </source>
</evidence>
<reference evidence="6 7" key="1">
    <citation type="submission" date="2024-05" db="EMBL/GenBank/DDBJ databases">
        <title>Genome sequencing of Marine Estuary Bacteria, Shewanella vesiculosa and S. baltica, and Pseudomonas syringae.</title>
        <authorList>
            <person name="Gurung A."/>
            <person name="Maclea K.S."/>
        </authorList>
    </citation>
    <scope>NUCLEOTIDE SEQUENCE [LARGE SCALE GENOMIC DNA]</scope>
    <source>
        <strain evidence="6 7">1A</strain>
    </source>
</reference>
<dbReference type="InterPro" id="IPR000962">
    <property type="entry name" value="Znf_DskA_TraR"/>
</dbReference>
<dbReference type="SUPFAM" id="SSF57716">
    <property type="entry name" value="Glucocorticoid receptor-like (DNA-binding domain)"/>
    <property type="match status" value="1"/>
</dbReference>
<protein>
    <submittedName>
        <fullName evidence="6">TraR/DksA C4-type zinc finger protein</fullName>
    </submittedName>
</protein>
<dbReference type="EMBL" id="JBDPZN010000011">
    <property type="protein sequence ID" value="MEO3684322.1"/>
    <property type="molecule type" value="Genomic_DNA"/>
</dbReference>
<proteinExistence type="predicted"/>